<evidence type="ECO:0000256" key="1">
    <source>
        <dbReference type="SAM" id="MobiDB-lite"/>
    </source>
</evidence>
<dbReference type="PATRIC" id="fig|54005.3.peg.158"/>
<dbReference type="EMBL" id="LRQE01000004">
    <property type="protein sequence ID" value="KXA31631.1"/>
    <property type="molecule type" value="Genomic_DNA"/>
</dbReference>
<protein>
    <submittedName>
        <fullName evidence="2">Uncharacterized protein</fullName>
    </submittedName>
</protein>
<sequence length="95" mass="10099">MKIATITSVSTGHADWPPRMTHDGSSDVFAEGLGVHRQGDSWEIHCNTQNQCHKGVTARGSATVYCNGRQVARIGDPISCGDAIATGRETVFVGD</sequence>
<evidence type="ECO:0000313" key="2">
    <source>
        <dbReference type="EMBL" id="KXA31631.1"/>
    </source>
</evidence>
<dbReference type="AlphaFoldDB" id="A0A133PS32"/>
<dbReference type="Pfam" id="PF05488">
    <property type="entry name" value="PAAR_motif"/>
    <property type="match status" value="1"/>
</dbReference>
<dbReference type="InterPro" id="IPR008727">
    <property type="entry name" value="PAAR_motif"/>
</dbReference>
<organism evidence="2">
    <name type="scientific">Peptoniphilus harei</name>
    <dbReference type="NCBI Taxonomy" id="54005"/>
    <lineage>
        <taxon>Bacteria</taxon>
        <taxon>Bacillati</taxon>
        <taxon>Bacillota</taxon>
        <taxon>Tissierellia</taxon>
        <taxon>Tissierellales</taxon>
        <taxon>Peptoniphilaceae</taxon>
        <taxon>Peptoniphilus</taxon>
    </lineage>
</organism>
<name>A0A133PS32_9FIRM</name>
<reference evidence="2 3" key="1">
    <citation type="submission" date="2016-01" db="EMBL/GenBank/DDBJ databases">
        <authorList>
            <person name="Oliw E.H."/>
        </authorList>
    </citation>
    <scope>NUCLEOTIDE SEQUENCE [LARGE SCALE GENOMIC DNA]</scope>
    <source>
        <strain evidence="2 3">CMW7756A</strain>
    </source>
</reference>
<feature type="region of interest" description="Disordered" evidence="1">
    <location>
        <begin position="1"/>
        <end position="20"/>
    </location>
</feature>
<gene>
    <name evidence="2" type="ORF">HMPREF3229_00159</name>
</gene>
<dbReference type="CDD" id="cd14737">
    <property type="entry name" value="PAAR_1"/>
    <property type="match status" value="1"/>
</dbReference>
<feature type="compositionally biased region" description="Polar residues" evidence="1">
    <location>
        <begin position="1"/>
        <end position="11"/>
    </location>
</feature>
<proteinExistence type="predicted"/>
<accession>A0A133PS32</accession>
<dbReference type="Proteomes" id="UP000070174">
    <property type="component" value="Unassembled WGS sequence"/>
</dbReference>
<evidence type="ECO:0000313" key="3">
    <source>
        <dbReference type="Proteomes" id="UP000070174"/>
    </source>
</evidence>
<dbReference type="Gene3D" id="2.60.200.60">
    <property type="match status" value="1"/>
</dbReference>
<comment type="caution">
    <text evidence="2">The sequence shown here is derived from an EMBL/GenBank/DDBJ whole genome shotgun (WGS) entry which is preliminary data.</text>
</comment>